<proteinExistence type="predicted"/>
<reference evidence="2" key="1">
    <citation type="journal article" date="2023" name="Mol. Phylogenet. Evol.">
        <title>Genome-scale phylogeny and comparative genomics of the fungal order Sordariales.</title>
        <authorList>
            <person name="Hensen N."/>
            <person name="Bonometti L."/>
            <person name="Westerberg I."/>
            <person name="Brannstrom I.O."/>
            <person name="Guillou S."/>
            <person name="Cros-Aarteil S."/>
            <person name="Calhoun S."/>
            <person name="Haridas S."/>
            <person name="Kuo A."/>
            <person name="Mondo S."/>
            <person name="Pangilinan J."/>
            <person name="Riley R."/>
            <person name="LaButti K."/>
            <person name="Andreopoulos B."/>
            <person name="Lipzen A."/>
            <person name="Chen C."/>
            <person name="Yan M."/>
            <person name="Daum C."/>
            <person name="Ng V."/>
            <person name="Clum A."/>
            <person name="Steindorff A."/>
            <person name="Ohm R.A."/>
            <person name="Martin F."/>
            <person name="Silar P."/>
            <person name="Natvig D.O."/>
            <person name="Lalanne C."/>
            <person name="Gautier V."/>
            <person name="Ament-Velasquez S.L."/>
            <person name="Kruys A."/>
            <person name="Hutchinson M.I."/>
            <person name="Powell A.J."/>
            <person name="Barry K."/>
            <person name="Miller A.N."/>
            <person name="Grigoriev I.V."/>
            <person name="Debuchy R."/>
            <person name="Gladieux P."/>
            <person name="Hiltunen Thoren M."/>
            <person name="Johannesson H."/>
        </authorList>
    </citation>
    <scope>NUCLEOTIDE SEQUENCE</scope>
    <source>
        <strain evidence="2">CBS 118394</strain>
    </source>
</reference>
<dbReference type="AlphaFoldDB" id="A0AAE0M8K7"/>
<comment type="caution">
    <text evidence="2">The sequence shown here is derived from an EMBL/GenBank/DDBJ whole genome shotgun (WGS) entry which is preliminary data.</text>
</comment>
<evidence type="ECO:0000313" key="2">
    <source>
        <dbReference type="EMBL" id="KAK3322895.1"/>
    </source>
</evidence>
<dbReference type="EMBL" id="JAUEDM010000003">
    <property type="protein sequence ID" value="KAK3322895.1"/>
    <property type="molecule type" value="Genomic_DNA"/>
</dbReference>
<keyword evidence="1" id="KW-0732">Signal</keyword>
<evidence type="ECO:0008006" key="4">
    <source>
        <dbReference type="Google" id="ProtNLM"/>
    </source>
</evidence>
<feature type="signal peptide" evidence="1">
    <location>
        <begin position="1"/>
        <end position="16"/>
    </location>
</feature>
<dbReference type="Proteomes" id="UP001283341">
    <property type="component" value="Unassembled WGS sequence"/>
</dbReference>
<protein>
    <recommendedName>
        <fullName evidence="4">Cyanovirin-N domain-containing protein</fullName>
    </recommendedName>
</protein>
<sequence>MKASLALVLAPMGALAASLNCQTVAPLNVHCCASTSSEIVETVAPSNTVMLGCADDMGNGWFRNHAGFYAQTASLVDNCVMVENGVAVGTDSLPKCGIETHAAAGLTRNGTVQIAAACDAQCVTNGKAASTKRTVRMTLRNYGAAYHNTTGGFRRYVNGTHQY</sequence>
<gene>
    <name evidence="2" type="ORF">B0H66DRAFT_602322</name>
</gene>
<keyword evidence="3" id="KW-1185">Reference proteome</keyword>
<feature type="chain" id="PRO_5042245852" description="Cyanovirin-N domain-containing protein" evidence="1">
    <location>
        <begin position="17"/>
        <end position="163"/>
    </location>
</feature>
<name>A0AAE0M8K7_9PEZI</name>
<evidence type="ECO:0000313" key="3">
    <source>
        <dbReference type="Proteomes" id="UP001283341"/>
    </source>
</evidence>
<accession>A0AAE0M8K7</accession>
<evidence type="ECO:0000256" key="1">
    <source>
        <dbReference type="SAM" id="SignalP"/>
    </source>
</evidence>
<organism evidence="2 3">
    <name type="scientific">Apodospora peruviana</name>
    <dbReference type="NCBI Taxonomy" id="516989"/>
    <lineage>
        <taxon>Eukaryota</taxon>
        <taxon>Fungi</taxon>
        <taxon>Dikarya</taxon>
        <taxon>Ascomycota</taxon>
        <taxon>Pezizomycotina</taxon>
        <taxon>Sordariomycetes</taxon>
        <taxon>Sordariomycetidae</taxon>
        <taxon>Sordariales</taxon>
        <taxon>Lasiosphaeriaceae</taxon>
        <taxon>Apodospora</taxon>
    </lineage>
</organism>
<reference evidence="2" key="2">
    <citation type="submission" date="2023-06" db="EMBL/GenBank/DDBJ databases">
        <authorList>
            <consortium name="Lawrence Berkeley National Laboratory"/>
            <person name="Haridas S."/>
            <person name="Hensen N."/>
            <person name="Bonometti L."/>
            <person name="Westerberg I."/>
            <person name="Brannstrom I.O."/>
            <person name="Guillou S."/>
            <person name="Cros-Aarteil S."/>
            <person name="Calhoun S."/>
            <person name="Kuo A."/>
            <person name="Mondo S."/>
            <person name="Pangilinan J."/>
            <person name="Riley R."/>
            <person name="Labutti K."/>
            <person name="Andreopoulos B."/>
            <person name="Lipzen A."/>
            <person name="Chen C."/>
            <person name="Yanf M."/>
            <person name="Daum C."/>
            <person name="Ng V."/>
            <person name="Clum A."/>
            <person name="Steindorff A."/>
            <person name="Ohm R."/>
            <person name="Martin F."/>
            <person name="Silar P."/>
            <person name="Natvig D."/>
            <person name="Lalanne C."/>
            <person name="Gautier V."/>
            <person name="Ament-Velasquez S.L."/>
            <person name="Kruys A."/>
            <person name="Hutchinson M.I."/>
            <person name="Powell A.J."/>
            <person name="Barry K."/>
            <person name="Miller A.N."/>
            <person name="Grigoriev I.V."/>
            <person name="Debuchy R."/>
            <person name="Gladieux P."/>
            <person name="Thoren M.H."/>
            <person name="Johannesson H."/>
        </authorList>
    </citation>
    <scope>NUCLEOTIDE SEQUENCE</scope>
    <source>
        <strain evidence="2">CBS 118394</strain>
    </source>
</reference>